<evidence type="ECO:0000256" key="1">
    <source>
        <dbReference type="ARBA" id="ARBA00004236"/>
    </source>
</evidence>
<dbReference type="GO" id="GO:0016757">
    <property type="term" value="F:glycosyltransferase activity"/>
    <property type="evidence" value="ECO:0007669"/>
    <property type="project" value="UniProtKB-KW"/>
</dbReference>
<dbReference type="InterPro" id="IPR029044">
    <property type="entry name" value="Nucleotide-diphossugar_trans"/>
</dbReference>
<feature type="domain" description="Glycosyltransferase 2-like" evidence="10">
    <location>
        <begin position="5"/>
        <end position="103"/>
    </location>
</feature>
<dbReference type="CDD" id="cd00761">
    <property type="entry name" value="Glyco_tranf_GTA_type"/>
    <property type="match status" value="1"/>
</dbReference>
<keyword evidence="2" id="KW-1003">Cell membrane</keyword>
<dbReference type="RefSeq" id="WP_358355478.1">
    <property type="nucleotide sequence ID" value="NZ_JBEZFP010000046.1"/>
</dbReference>
<protein>
    <recommendedName>
        <fullName evidence="9">4,4'-diaponeurosporenoate glycosyltransferase</fullName>
    </recommendedName>
</protein>
<evidence type="ECO:0000256" key="4">
    <source>
        <dbReference type="ARBA" id="ARBA00022679"/>
    </source>
</evidence>
<evidence type="ECO:0000256" key="6">
    <source>
        <dbReference type="ARBA" id="ARBA00037281"/>
    </source>
</evidence>
<evidence type="ECO:0000256" key="5">
    <source>
        <dbReference type="ARBA" id="ARBA00023136"/>
    </source>
</evidence>
<sequence length="268" mass="28896">MPEVSFVVPTRNSGRTLEACLRSLRAQVGVAVEVIVVDNASTDGTPQIAARWADRVLTHGPERSAQRNAGWQAARARVVAFLDSDMVLDAGAASEASAAFCEDPGLGGLIVPEYAFGAGFFARCRAHEKRLSAGGPDTEGARFFRRDAVELAGGYEESGYAGEDWEFSERVAADGWTIGRLKSAVGHDEGRVSLGRAFAKKRYYGRNFYDYAMLPRQQRRPLGRTSLVGSPARLAKAPALTVGLVLLKAVEVGGMLCGMAEERRARRS</sequence>
<dbReference type="PANTHER" id="PTHR43646:SF2">
    <property type="entry name" value="GLYCOSYLTRANSFERASE 2-LIKE DOMAIN-CONTAINING PROTEIN"/>
    <property type="match status" value="1"/>
</dbReference>
<dbReference type="SUPFAM" id="SSF53448">
    <property type="entry name" value="Nucleotide-diphospho-sugar transferases"/>
    <property type="match status" value="1"/>
</dbReference>
<evidence type="ECO:0000256" key="9">
    <source>
        <dbReference type="ARBA" id="ARBA00040345"/>
    </source>
</evidence>
<dbReference type="Pfam" id="PF00535">
    <property type="entry name" value="Glycos_transf_2"/>
    <property type="match status" value="1"/>
</dbReference>
<keyword evidence="3 11" id="KW-0328">Glycosyltransferase</keyword>
<evidence type="ECO:0000256" key="8">
    <source>
        <dbReference type="ARBA" id="ARBA00038120"/>
    </source>
</evidence>
<evidence type="ECO:0000256" key="2">
    <source>
        <dbReference type="ARBA" id="ARBA00022475"/>
    </source>
</evidence>
<name>A0ABV3DIM4_9ACTN</name>
<dbReference type="InterPro" id="IPR001173">
    <property type="entry name" value="Glyco_trans_2-like"/>
</dbReference>
<evidence type="ECO:0000256" key="3">
    <source>
        <dbReference type="ARBA" id="ARBA00022676"/>
    </source>
</evidence>
<comment type="pathway">
    <text evidence="7">Carotenoid biosynthesis; staphyloxanthin biosynthesis; staphyloxanthin from farnesyl diphosphate: step 4/5.</text>
</comment>
<keyword evidence="5" id="KW-0472">Membrane</keyword>
<proteinExistence type="inferred from homology"/>
<comment type="caution">
    <text evidence="11">The sequence shown here is derived from an EMBL/GenBank/DDBJ whole genome shotgun (WGS) entry which is preliminary data.</text>
</comment>
<evidence type="ECO:0000256" key="7">
    <source>
        <dbReference type="ARBA" id="ARBA00037904"/>
    </source>
</evidence>
<evidence type="ECO:0000259" key="10">
    <source>
        <dbReference type="Pfam" id="PF00535"/>
    </source>
</evidence>
<keyword evidence="12" id="KW-1185">Reference proteome</keyword>
<dbReference type="PANTHER" id="PTHR43646">
    <property type="entry name" value="GLYCOSYLTRANSFERASE"/>
    <property type="match status" value="1"/>
</dbReference>
<reference evidence="11 12" key="1">
    <citation type="submission" date="2024-06" db="EMBL/GenBank/DDBJ databases">
        <title>The Natural Products Discovery Center: Release of the First 8490 Sequenced Strains for Exploring Actinobacteria Biosynthetic Diversity.</title>
        <authorList>
            <person name="Kalkreuter E."/>
            <person name="Kautsar S.A."/>
            <person name="Yang D."/>
            <person name="Bader C.D."/>
            <person name="Teijaro C.N."/>
            <person name="Fluegel L."/>
            <person name="Davis C.M."/>
            <person name="Simpson J.R."/>
            <person name="Lauterbach L."/>
            <person name="Steele A.D."/>
            <person name="Gui C."/>
            <person name="Meng S."/>
            <person name="Li G."/>
            <person name="Viehrig K."/>
            <person name="Ye F."/>
            <person name="Su P."/>
            <person name="Kiefer A.F."/>
            <person name="Nichols A."/>
            <person name="Cepeda A.J."/>
            <person name="Yan W."/>
            <person name="Fan B."/>
            <person name="Jiang Y."/>
            <person name="Adhikari A."/>
            <person name="Zheng C.-J."/>
            <person name="Schuster L."/>
            <person name="Cowan T.M."/>
            <person name="Smanski M.J."/>
            <person name="Chevrette M.G."/>
            <person name="De Carvalho L.P.S."/>
            <person name="Shen B."/>
        </authorList>
    </citation>
    <scope>NUCLEOTIDE SEQUENCE [LARGE SCALE GENOMIC DNA]</scope>
    <source>
        <strain evidence="11 12">NPDC048946</strain>
    </source>
</reference>
<comment type="similarity">
    <text evidence="8">Belongs to the glycosyltransferase 2 family. CrtQ subfamily.</text>
</comment>
<evidence type="ECO:0000313" key="11">
    <source>
        <dbReference type="EMBL" id="MEU8135603.1"/>
    </source>
</evidence>
<comment type="subcellular location">
    <subcellularLocation>
        <location evidence="1">Cell membrane</location>
    </subcellularLocation>
</comment>
<evidence type="ECO:0000313" key="12">
    <source>
        <dbReference type="Proteomes" id="UP001551482"/>
    </source>
</evidence>
<dbReference type="Gene3D" id="3.90.550.10">
    <property type="entry name" value="Spore Coat Polysaccharide Biosynthesis Protein SpsA, Chain A"/>
    <property type="match status" value="1"/>
</dbReference>
<dbReference type="Proteomes" id="UP001551482">
    <property type="component" value="Unassembled WGS sequence"/>
</dbReference>
<comment type="function">
    <text evidence="6">Catalyzes the glycosylation of 4,4'-diaponeurosporenoate, i.e. the esterification of glucose at the C1'' position with the carboxyl group of 4,4'-diaponeurosporenic acid, to form glycosyl-4,4'-diaponeurosporenoate. This is a step in the biosynthesis of staphyloxanthin, an orange pigment present in most staphylococci strains.</text>
</comment>
<gene>
    <name evidence="11" type="ORF">AB0C36_19035</name>
</gene>
<accession>A0ABV3DIM4</accession>
<organism evidence="11 12">
    <name type="scientific">Streptodolium elevatio</name>
    <dbReference type="NCBI Taxonomy" id="3157996"/>
    <lineage>
        <taxon>Bacteria</taxon>
        <taxon>Bacillati</taxon>
        <taxon>Actinomycetota</taxon>
        <taxon>Actinomycetes</taxon>
        <taxon>Kitasatosporales</taxon>
        <taxon>Streptomycetaceae</taxon>
        <taxon>Streptodolium</taxon>
    </lineage>
</organism>
<dbReference type="EMBL" id="JBEZFP010000046">
    <property type="protein sequence ID" value="MEU8135603.1"/>
    <property type="molecule type" value="Genomic_DNA"/>
</dbReference>
<keyword evidence="4 11" id="KW-0808">Transferase</keyword>